<evidence type="ECO:0000256" key="3">
    <source>
        <dbReference type="ARBA" id="ARBA00023125"/>
    </source>
</evidence>
<dbReference type="SUPFAM" id="SSF116734">
    <property type="entry name" value="DNA methylase specificity domain"/>
    <property type="match status" value="2"/>
</dbReference>
<dbReference type="InterPro" id="IPR044946">
    <property type="entry name" value="Restrct_endonuc_typeI_TRD_sf"/>
</dbReference>
<evidence type="ECO:0000259" key="4">
    <source>
        <dbReference type="Pfam" id="PF01420"/>
    </source>
</evidence>
<evidence type="ECO:0000256" key="2">
    <source>
        <dbReference type="ARBA" id="ARBA00022747"/>
    </source>
</evidence>
<dbReference type="GO" id="GO:0004519">
    <property type="term" value="F:endonuclease activity"/>
    <property type="evidence" value="ECO:0007669"/>
    <property type="project" value="UniProtKB-KW"/>
</dbReference>
<dbReference type="GO" id="GO:0016787">
    <property type="term" value="F:hydrolase activity"/>
    <property type="evidence" value="ECO:0007669"/>
    <property type="project" value="UniProtKB-KW"/>
</dbReference>
<name>A0ABT7T116_9ALTE</name>
<keyword evidence="3" id="KW-0238">DNA-binding</keyword>
<dbReference type="EC" id="3.1.21.-" evidence="5"/>
<accession>A0ABT7T116</accession>
<reference evidence="5 6" key="1">
    <citation type="submission" date="2023-06" db="EMBL/GenBank/DDBJ databases">
        <title>Alteromonas sp. ASW11-36 isolated from intertidal sand.</title>
        <authorList>
            <person name="Li Y."/>
        </authorList>
    </citation>
    <scope>NUCLEOTIDE SEQUENCE [LARGE SCALE GENOMIC DNA]</scope>
    <source>
        <strain evidence="5 6">ASW11-36</strain>
    </source>
</reference>
<dbReference type="Pfam" id="PF01420">
    <property type="entry name" value="Methylase_S"/>
    <property type="match status" value="1"/>
</dbReference>
<keyword evidence="5" id="KW-0540">Nuclease</keyword>
<comment type="caution">
    <text evidence="5">The sequence shown here is derived from an EMBL/GenBank/DDBJ whole genome shotgun (WGS) entry which is preliminary data.</text>
</comment>
<evidence type="ECO:0000313" key="5">
    <source>
        <dbReference type="EMBL" id="MDM7861919.1"/>
    </source>
</evidence>
<organism evidence="5 6">
    <name type="scientific">Alteromonas arenosi</name>
    <dbReference type="NCBI Taxonomy" id="3055817"/>
    <lineage>
        <taxon>Bacteria</taxon>
        <taxon>Pseudomonadati</taxon>
        <taxon>Pseudomonadota</taxon>
        <taxon>Gammaproteobacteria</taxon>
        <taxon>Alteromonadales</taxon>
        <taxon>Alteromonadaceae</taxon>
        <taxon>Alteromonas/Salinimonas group</taxon>
        <taxon>Alteromonas</taxon>
    </lineage>
</organism>
<evidence type="ECO:0000256" key="1">
    <source>
        <dbReference type="ARBA" id="ARBA00010923"/>
    </source>
</evidence>
<keyword evidence="5" id="KW-0378">Hydrolase</keyword>
<dbReference type="PANTHER" id="PTHR30408">
    <property type="entry name" value="TYPE-1 RESTRICTION ENZYME ECOKI SPECIFICITY PROTEIN"/>
    <property type="match status" value="1"/>
</dbReference>
<dbReference type="CDD" id="cd17257">
    <property type="entry name" value="RMtype1_S_EcoBI-TRD1-CR1_like"/>
    <property type="match status" value="1"/>
</dbReference>
<keyword evidence="6" id="KW-1185">Reference proteome</keyword>
<evidence type="ECO:0000313" key="6">
    <source>
        <dbReference type="Proteomes" id="UP001234343"/>
    </source>
</evidence>
<dbReference type="RefSeq" id="WP_289366611.1">
    <property type="nucleotide sequence ID" value="NZ_JAUCBP010000012.1"/>
</dbReference>
<dbReference type="InterPro" id="IPR052021">
    <property type="entry name" value="Type-I_RS_S_subunit"/>
</dbReference>
<dbReference type="EMBL" id="JAUCBP010000012">
    <property type="protein sequence ID" value="MDM7861919.1"/>
    <property type="molecule type" value="Genomic_DNA"/>
</dbReference>
<dbReference type="Gene3D" id="3.90.220.20">
    <property type="entry name" value="DNA methylase specificity domains"/>
    <property type="match status" value="2"/>
</dbReference>
<dbReference type="Proteomes" id="UP001234343">
    <property type="component" value="Unassembled WGS sequence"/>
</dbReference>
<protein>
    <submittedName>
        <fullName evidence="5">Restriction endonuclease subunit S</fullName>
        <ecNumber evidence="5">3.1.21.-</ecNumber>
    </submittedName>
</protein>
<proteinExistence type="inferred from homology"/>
<feature type="domain" description="Type I restriction modification DNA specificity" evidence="4">
    <location>
        <begin position="8"/>
        <end position="165"/>
    </location>
</feature>
<keyword evidence="5" id="KW-0255">Endonuclease</keyword>
<comment type="similarity">
    <text evidence="1">Belongs to the type-I restriction system S methylase family.</text>
</comment>
<sequence>MSWPLAPLNEHVDILSGFAFKSDLFNTSGDGLPLVRIRDVVAGESETYYSGEYSEDYVLENGDMLIGMDGDFNRARWKGGRALLNQRVCKVTAKADTLDQSYLYHFLPKALAKIHAETPAVTVKHLSVKGIRNIEIPLPPLDEQKRIAAILDKADAIRRKRQQAIQLADDFLRAVFLDMFGDPVTNPKGWETKTVEQLISDEKYALKRGPFGGALKKEIFVDEGYLVYEQFHALNGDFSFQRYFIDEAKYLELKAFSVKPKDILVSCSGVNLGRLAEVPLGSPEGIINQALMKITLNQKVMLNAVFIDIFSNPSFKKAFYGDFRGAAIPNFPPMSAFKEFKFIVPPIKVQEKYTRIRAKLLNHSQRSENMDGFMLFEALSQKAFSGEL</sequence>
<keyword evidence="2" id="KW-0680">Restriction system</keyword>
<dbReference type="InterPro" id="IPR000055">
    <property type="entry name" value="Restrct_endonuc_typeI_TRD"/>
</dbReference>
<gene>
    <name evidence="5" type="ORF">QTP81_15050</name>
</gene>
<dbReference type="PANTHER" id="PTHR30408:SF12">
    <property type="entry name" value="TYPE I RESTRICTION ENZYME MJAVIII SPECIFICITY SUBUNIT"/>
    <property type="match status" value="1"/>
</dbReference>